<dbReference type="PANTHER" id="PTHR44942">
    <property type="entry name" value="METHYLTRANSF_11 DOMAIN-CONTAINING PROTEIN"/>
    <property type="match status" value="1"/>
</dbReference>
<accession>A0ABW1V1I6</accession>
<comment type="similarity">
    <text evidence="1">Belongs to the methyltransferase superfamily.</text>
</comment>
<dbReference type="PANTHER" id="PTHR44942:SF4">
    <property type="entry name" value="METHYLTRANSFERASE TYPE 11 DOMAIN-CONTAINING PROTEIN"/>
    <property type="match status" value="1"/>
</dbReference>
<dbReference type="CDD" id="cd02440">
    <property type="entry name" value="AdoMet_MTases"/>
    <property type="match status" value="1"/>
</dbReference>
<feature type="domain" description="Methyltransferase type 11" evidence="4">
    <location>
        <begin position="43"/>
        <end position="142"/>
    </location>
</feature>
<keyword evidence="3 5" id="KW-0808">Transferase</keyword>
<dbReference type="EMBL" id="JBHSTE010000001">
    <property type="protein sequence ID" value="MFC6331538.1"/>
    <property type="molecule type" value="Genomic_DNA"/>
</dbReference>
<evidence type="ECO:0000313" key="6">
    <source>
        <dbReference type="Proteomes" id="UP001596233"/>
    </source>
</evidence>
<evidence type="ECO:0000256" key="3">
    <source>
        <dbReference type="ARBA" id="ARBA00022679"/>
    </source>
</evidence>
<keyword evidence="2 5" id="KW-0489">Methyltransferase</keyword>
<dbReference type="RefSeq" id="WP_379230890.1">
    <property type="nucleotide sequence ID" value="NZ_JBHSTE010000001.1"/>
</dbReference>
<evidence type="ECO:0000256" key="2">
    <source>
        <dbReference type="ARBA" id="ARBA00022603"/>
    </source>
</evidence>
<dbReference type="Proteomes" id="UP001596233">
    <property type="component" value="Unassembled WGS sequence"/>
</dbReference>
<evidence type="ECO:0000313" key="5">
    <source>
        <dbReference type="EMBL" id="MFC6331538.1"/>
    </source>
</evidence>
<proteinExistence type="inferred from homology"/>
<sequence>MQSTTRFTGRSKQYVKFRPSYPQQVLSYLQQTIGWTNEKLIADVGAGTGIFTKLLLDQGSRVVAIEPNDEMRHALIEYLKPYLVEKEADKQLQVMNGSAEATAIADHAIDGIVCAQSFHWFDAGLARAEFMRMLKPQGKVVLLWNQRDVEASAFVRDYEELFMRYGDQYDKVKHKQVNVQTLAPFYGGKQPKLESFYYEQVLDYKGLLGRIQSSSFSLTEQDARYDAFIEDCKALFARHEQAGEVKMIYRTDLYWGTLSE</sequence>
<name>A0ABW1V1I6_9BACL</name>
<gene>
    <name evidence="5" type="ORF">ACFP56_02810</name>
</gene>
<protein>
    <submittedName>
        <fullName evidence="5">Class I SAM-dependent methyltransferase</fullName>
        <ecNumber evidence="5">2.1.1.-</ecNumber>
    </submittedName>
</protein>
<dbReference type="SUPFAM" id="SSF53335">
    <property type="entry name" value="S-adenosyl-L-methionine-dependent methyltransferases"/>
    <property type="match status" value="1"/>
</dbReference>
<dbReference type="Gene3D" id="3.40.50.150">
    <property type="entry name" value="Vaccinia Virus protein VP39"/>
    <property type="match status" value="1"/>
</dbReference>
<dbReference type="InterPro" id="IPR013216">
    <property type="entry name" value="Methyltransf_11"/>
</dbReference>
<dbReference type="EC" id="2.1.1.-" evidence="5"/>
<organism evidence="5 6">
    <name type="scientific">Paenibacillus septentrionalis</name>
    <dbReference type="NCBI Taxonomy" id="429342"/>
    <lineage>
        <taxon>Bacteria</taxon>
        <taxon>Bacillati</taxon>
        <taxon>Bacillota</taxon>
        <taxon>Bacilli</taxon>
        <taxon>Bacillales</taxon>
        <taxon>Paenibacillaceae</taxon>
        <taxon>Paenibacillus</taxon>
    </lineage>
</organism>
<dbReference type="InterPro" id="IPR029063">
    <property type="entry name" value="SAM-dependent_MTases_sf"/>
</dbReference>
<dbReference type="GO" id="GO:0032259">
    <property type="term" value="P:methylation"/>
    <property type="evidence" value="ECO:0007669"/>
    <property type="project" value="UniProtKB-KW"/>
</dbReference>
<dbReference type="GO" id="GO:0008168">
    <property type="term" value="F:methyltransferase activity"/>
    <property type="evidence" value="ECO:0007669"/>
    <property type="project" value="UniProtKB-KW"/>
</dbReference>
<comment type="caution">
    <text evidence="5">The sequence shown here is derived from an EMBL/GenBank/DDBJ whole genome shotgun (WGS) entry which is preliminary data.</text>
</comment>
<dbReference type="InterPro" id="IPR051052">
    <property type="entry name" value="Diverse_substrate_MTase"/>
</dbReference>
<dbReference type="Pfam" id="PF08241">
    <property type="entry name" value="Methyltransf_11"/>
    <property type="match status" value="1"/>
</dbReference>
<reference evidence="6" key="1">
    <citation type="journal article" date="2019" name="Int. J. Syst. Evol. Microbiol.">
        <title>The Global Catalogue of Microorganisms (GCM) 10K type strain sequencing project: providing services to taxonomists for standard genome sequencing and annotation.</title>
        <authorList>
            <consortium name="The Broad Institute Genomics Platform"/>
            <consortium name="The Broad Institute Genome Sequencing Center for Infectious Disease"/>
            <person name="Wu L."/>
            <person name="Ma J."/>
        </authorList>
    </citation>
    <scope>NUCLEOTIDE SEQUENCE [LARGE SCALE GENOMIC DNA]</scope>
    <source>
        <strain evidence="6">PCU 280</strain>
    </source>
</reference>
<keyword evidence="6" id="KW-1185">Reference proteome</keyword>
<evidence type="ECO:0000256" key="1">
    <source>
        <dbReference type="ARBA" id="ARBA00008361"/>
    </source>
</evidence>
<evidence type="ECO:0000259" key="4">
    <source>
        <dbReference type="Pfam" id="PF08241"/>
    </source>
</evidence>